<organism evidence="1 2">
    <name type="scientific">Hymenobacter rigui</name>
    <dbReference type="NCBI Taxonomy" id="334424"/>
    <lineage>
        <taxon>Bacteria</taxon>
        <taxon>Pseudomonadati</taxon>
        <taxon>Bacteroidota</taxon>
        <taxon>Cytophagia</taxon>
        <taxon>Cytophagales</taxon>
        <taxon>Hymenobacteraceae</taxon>
        <taxon>Hymenobacter</taxon>
    </lineage>
</organism>
<proteinExistence type="predicted"/>
<dbReference type="EMBL" id="RWIT01000002">
    <property type="protein sequence ID" value="RSK50074.1"/>
    <property type="molecule type" value="Genomic_DNA"/>
</dbReference>
<evidence type="ECO:0000313" key="2">
    <source>
        <dbReference type="Proteomes" id="UP000273500"/>
    </source>
</evidence>
<name>A0A428KU97_9BACT</name>
<comment type="caution">
    <text evidence="1">The sequence shown here is derived from an EMBL/GenBank/DDBJ whole genome shotgun (WGS) entry which is preliminary data.</text>
</comment>
<sequence length="73" mass="7657">MNTPEFRPTPNHQVGIITLQVSSLGHAADLNAAERVQTFLNTVGLQEAEKLLRAAAPTAAGPGQLSLTYSEAA</sequence>
<gene>
    <name evidence="1" type="ORF">EI291_05335</name>
</gene>
<keyword evidence="2" id="KW-1185">Reference proteome</keyword>
<dbReference type="AlphaFoldDB" id="A0A428KU97"/>
<dbReference type="RefSeq" id="WP_125418768.1">
    <property type="nucleotide sequence ID" value="NZ_RWIT01000002.1"/>
</dbReference>
<accession>A0A428KU97</accession>
<dbReference type="Proteomes" id="UP000273500">
    <property type="component" value="Unassembled WGS sequence"/>
</dbReference>
<protein>
    <submittedName>
        <fullName evidence="1">Uncharacterized protein</fullName>
    </submittedName>
</protein>
<reference evidence="1 2" key="1">
    <citation type="submission" date="2018-12" db="EMBL/GenBank/DDBJ databases">
        <authorList>
            <person name="Feng G."/>
            <person name="Zhu H."/>
        </authorList>
    </citation>
    <scope>NUCLEOTIDE SEQUENCE [LARGE SCALE GENOMIC DNA]</scope>
    <source>
        <strain evidence="1 2">KCTC 12533</strain>
    </source>
</reference>
<evidence type="ECO:0000313" key="1">
    <source>
        <dbReference type="EMBL" id="RSK50074.1"/>
    </source>
</evidence>